<keyword evidence="1" id="KW-0547">Nucleotide-binding</keyword>
<dbReference type="GO" id="GO:0004386">
    <property type="term" value="F:helicase activity"/>
    <property type="evidence" value="ECO:0007669"/>
    <property type="project" value="UniProtKB-KW"/>
</dbReference>
<dbReference type="Pfam" id="PF21010">
    <property type="entry name" value="HA2_C"/>
    <property type="match status" value="1"/>
</dbReference>
<evidence type="ECO:0000256" key="2">
    <source>
        <dbReference type="ARBA" id="ARBA00022801"/>
    </source>
</evidence>
<dbReference type="PROSITE" id="PS51192">
    <property type="entry name" value="HELICASE_ATP_BIND_1"/>
    <property type="match status" value="1"/>
</dbReference>
<dbReference type="InterPro" id="IPR011545">
    <property type="entry name" value="DEAD/DEAH_box_helicase_dom"/>
</dbReference>
<dbReference type="InterPro" id="IPR001650">
    <property type="entry name" value="Helicase_C-like"/>
</dbReference>
<dbReference type="SMART" id="SM00847">
    <property type="entry name" value="HA2"/>
    <property type="match status" value="1"/>
</dbReference>
<dbReference type="InterPro" id="IPR024590">
    <property type="entry name" value="HrpA_C"/>
</dbReference>
<dbReference type="InterPro" id="IPR014001">
    <property type="entry name" value="Helicase_ATP-bd"/>
</dbReference>
<dbReference type="Pfam" id="PF11898">
    <property type="entry name" value="DUF3418"/>
    <property type="match status" value="1"/>
</dbReference>
<evidence type="ECO:0000256" key="4">
    <source>
        <dbReference type="ARBA" id="ARBA00022840"/>
    </source>
</evidence>
<dbReference type="PANTHER" id="PTHR18934:SF99">
    <property type="entry name" value="ATP-DEPENDENT RNA HELICASE DHX37-RELATED"/>
    <property type="match status" value="1"/>
</dbReference>
<evidence type="ECO:0000259" key="6">
    <source>
        <dbReference type="PROSITE" id="PS51194"/>
    </source>
</evidence>
<dbReference type="NCBIfam" id="TIGR01967">
    <property type="entry name" value="DEAH_box_HrpA"/>
    <property type="match status" value="1"/>
</dbReference>
<feature type="domain" description="Helicase C-terminal" evidence="6">
    <location>
        <begin position="294"/>
        <end position="466"/>
    </location>
</feature>
<dbReference type="InterPro" id="IPR007502">
    <property type="entry name" value="Helicase-assoc_dom"/>
</dbReference>
<dbReference type="PANTHER" id="PTHR18934">
    <property type="entry name" value="ATP-DEPENDENT RNA HELICASE"/>
    <property type="match status" value="1"/>
</dbReference>
<dbReference type="SMART" id="SM00490">
    <property type="entry name" value="HELICc"/>
    <property type="match status" value="1"/>
</dbReference>
<dbReference type="NCBIfam" id="NF008348">
    <property type="entry name" value="PRK11131.1"/>
    <property type="match status" value="1"/>
</dbReference>
<evidence type="ECO:0000313" key="7">
    <source>
        <dbReference type="EMBL" id="GAA4088134.1"/>
    </source>
</evidence>
<dbReference type="InterPro" id="IPR027417">
    <property type="entry name" value="P-loop_NTPase"/>
</dbReference>
<dbReference type="Pfam" id="PF00271">
    <property type="entry name" value="Helicase_C"/>
    <property type="match status" value="1"/>
</dbReference>
<dbReference type="Gene3D" id="3.40.50.300">
    <property type="entry name" value="P-loop containing nucleotide triphosphate hydrolases"/>
    <property type="match status" value="2"/>
</dbReference>
<keyword evidence="3 7" id="KW-0347">Helicase</keyword>
<dbReference type="SMART" id="SM00487">
    <property type="entry name" value="DEXDc"/>
    <property type="match status" value="1"/>
</dbReference>
<name>A0ABP7WG96_9GAMM</name>
<dbReference type="Proteomes" id="UP001500392">
    <property type="component" value="Unassembled WGS sequence"/>
</dbReference>
<gene>
    <name evidence="7" type="primary">hrpA</name>
    <name evidence="7" type="ORF">GCM10022414_08710</name>
</gene>
<dbReference type="EMBL" id="BAABDM010000001">
    <property type="protein sequence ID" value="GAA4088134.1"/>
    <property type="molecule type" value="Genomic_DNA"/>
</dbReference>
<dbReference type="SUPFAM" id="SSF52540">
    <property type="entry name" value="P-loop containing nucleoside triphosphate hydrolases"/>
    <property type="match status" value="1"/>
</dbReference>
<dbReference type="Pfam" id="PF07717">
    <property type="entry name" value="OB_NTP_bind"/>
    <property type="match status" value="1"/>
</dbReference>
<keyword evidence="8" id="KW-1185">Reference proteome</keyword>
<evidence type="ECO:0000256" key="1">
    <source>
        <dbReference type="ARBA" id="ARBA00022741"/>
    </source>
</evidence>
<proteinExistence type="predicted"/>
<organism evidence="7 8">
    <name type="scientific">Zhongshania borealis</name>
    <dbReference type="NCBI Taxonomy" id="889488"/>
    <lineage>
        <taxon>Bacteria</taxon>
        <taxon>Pseudomonadati</taxon>
        <taxon>Pseudomonadota</taxon>
        <taxon>Gammaproteobacteria</taxon>
        <taxon>Cellvibrionales</taxon>
        <taxon>Spongiibacteraceae</taxon>
        <taxon>Zhongshania</taxon>
    </lineage>
</organism>
<keyword evidence="2" id="KW-0378">Hydrolase</keyword>
<accession>A0ABP7WG96</accession>
<feature type="domain" description="Helicase ATP-binding" evidence="5">
    <location>
        <begin position="106"/>
        <end position="269"/>
    </location>
</feature>
<dbReference type="PROSITE" id="PS51194">
    <property type="entry name" value="HELICASE_CTER"/>
    <property type="match status" value="1"/>
</dbReference>
<dbReference type="InterPro" id="IPR010222">
    <property type="entry name" value="RNA_helicase_HrpA"/>
</dbReference>
<comment type="caution">
    <text evidence="7">The sequence shown here is derived from an EMBL/GenBank/DDBJ whole genome shotgun (WGS) entry which is preliminary data.</text>
</comment>
<evidence type="ECO:0000259" key="5">
    <source>
        <dbReference type="PROSITE" id="PS51192"/>
    </source>
</evidence>
<dbReference type="InterPro" id="IPR003593">
    <property type="entry name" value="AAA+_ATPase"/>
</dbReference>
<dbReference type="CDD" id="cd18791">
    <property type="entry name" value="SF2_C_RHA"/>
    <property type="match status" value="1"/>
</dbReference>
<dbReference type="InterPro" id="IPR011709">
    <property type="entry name" value="DEAD-box_helicase_OB_fold"/>
</dbReference>
<dbReference type="Gene3D" id="1.20.120.1080">
    <property type="match status" value="1"/>
</dbReference>
<protein>
    <submittedName>
        <fullName evidence="7">ATP-dependent RNA helicase HrpA</fullName>
    </submittedName>
</protein>
<sequence length="1321" mass="149329">MAPFLFLMECMPETQSELNAIAAALSPLALMAQLENCFLADRFALGRSCRQLQQQLVAGGDISHKLAALAERFSASQARVQLRRDNLPRVAYPPDLPVSQRVDDIRAAIAAHQVVVVAGETGSGKTTQIPKICLDMGRGVAGVIAHTQPRRLAARAVAQRLAEELGTTLGDGVAFQIRFQEVSSPNSHIKLMTDGILLAAIQRDRYLSEYDTIIIDEAHERSLNIDFLLGYLKTLLPKRPDLKLIITSATIDVARFSEHFNNAPVIEVSGRSFPVEYRYRPQEELSADNDLAEAVEAVLRELLAEGAQRSGDTLVFLSGERDIRDVTRHLRKAELPGAEILPLYSRLSTAEQQRIFDLRGRRGWRVVLATNVAETSLTVPGIRYVIDGGTARISRYSVRSKVQRLPIEPISQASANQRAGRCGRVAAGIAYRLYSEADYLSRPIYTEPEIQRTNLAAVILQMLQLKLGDINAFPFVDAPDKKFVNDGFALLAELGAVRDGELNKLGQQLGRFPVDPRIGRLLLAAADGGCLREMLIIASALSIQDPRDRPADKQQAADEKHRRFWQPDSDFMAFVGLWNYAEEQRQELSASQWRKLCQREFLSWTRMREWREVHHQITLMCRQLKLPVNSAPADVDSIHRALLPGFLGQIACKDEDREYLGARNRKLRIFPGSSLFKKSPKWIVAAELAETTQLYARCVAKIDPEWVFGINDELLKRSYYEPHWHSRSGRVMAFEQTMLYGLLIRDKKRVHYGPISPVESREILIRQALVEGRYLGKAAFFQHNRKLIEEIAELEDKARRRDILISDDELFRYYDERIPEGIITAAHLEKWLKSTAAPRTLFLSRGELMRHAGSDVTEQQFPDTLHCAGMILALSYHFEPNHPADGVSVSVPLANLPKLPDGRLEWLVPGLLRDKCIALLKTLPKAQRKQLVPVPDFVDKALPMLSINDVGLLPSLADALRKITGLQIDVGEWSRNSIDNFYRMNIRVLDNAGKVLAQGRDLRALCAELAVQVQQGIAEERGSGFETKTLNSWDFDRLEPRYEFKQGGATLVAYPCLRDQGESVELSLAETETDAQEINIRGVQRLLLLRLAQQCKTLRGSLLRNNAVQLQFSAVGQQKKRWLEDCLLAAAQHSFGLSRDKLPKTKPEFEQMWTQGSALFVADAEACAGLLTEILANYAEIRRRLKKLSSLSWIHSINDINGQLDGLFFDGFITDLNRDELCQYPRYLQAILQRLTKLDGAYQRDRQSTLALEPLQQQFAEFLKKLPQKHRRHPLLMDYRWQLEELRISLFAQNMGTRVPVSEKRLKTLWKALVQDVTLLN</sequence>
<evidence type="ECO:0000256" key="3">
    <source>
        <dbReference type="ARBA" id="ARBA00022806"/>
    </source>
</evidence>
<reference evidence="8" key="1">
    <citation type="journal article" date="2019" name="Int. J. Syst. Evol. Microbiol.">
        <title>The Global Catalogue of Microorganisms (GCM) 10K type strain sequencing project: providing services to taxonomists for standard genome sequencing and annotation.</title>
        <authorList>
            <consortium name="The Broad Institute Genomics Platform"/>
            <consortium name="The Broad Institute Genome Sequencing Center for Infectious Disease"/>
            <person name="Wu L."/>
            <person name="Ma J."/>
        </authorList>
    </citation>
    <scope>NUCLEOTIDE SEQUENCE [LARGE SCALE GENOMIC DNA]</scope>
    <source>
        <strain evidence="8">JCM 17304</strain>
    </source>
</reference>
<dbReference type="SMART" id="SM00382">
    <property type="entry name" value="AAA"/>
    <property type="match status" value="1"/>
</dbReference>
<evidence type="ECO:0000313" key="8">
    <source>
        <dbReference type="Proteomes" id="UP001500392"/>
    </source>
</evidence>
<keyword evidence="4" id="KW-0067">ATP-binding</keyword>
<dbReference type="Pfam" id="PF00270">
    <property type="entry name" value="DEAD"/>
    <property type="match status" value="1"/>
</dbReference>